<dbReference type="SUPFAM" id="SSF48065">
    <property type="entry name" value="DBL homology domain (DH-domain)"/>
    <property type="match status" value="1"/>
</dbReference>
<dbReference type="PROSITE" id="PS00479">
    <property type="entry name" value="ZF_DAG_PE_1"/>
    <property type="match status" value="1"/>
</dbReference>
<protein>
    <recommendedName>
        <fullName evidence="11">Protein vav</fullName>
    </recommendedName>
</protein>
<dbReference type="SUPFAM" id="SSF47576">
    <property type="entry name" value="Calponin-homology domain, CH-domain"/>
    <property type="match status" value="1"/>
</dbReference>
<dbReference type="GO" id="GO:0005737">
    <property type="term" value="C:cytoplasm"/>
    <property type="evidence" value="ECO:0007669"/>
    <property type="project" value="TreeGrafter"/>
</dbReference>
<dbReference type="Pfam" id="PF22697">
    <property type="entry name" value="SOS1_NGEF_PH"/>
    <property type="match status" value="1"/>
</dbReference>
<evidence type="ECO:0000259" key="8">
    <source>
        <dbReference type="PROSITE" id="PS50081"/>
    </source>
</evidence>
<dbReference type="Pfam" id="PF00621">
    <property type="entry name" value="RhoGEF"/>
    <property type="match status" value="1"/>
</dbReference>
<evidence type="ECO:0000259" key="5">
    <source>
        <dbReference type="PROSITE" id="PS50001"/>
    </source>
</evidence>
<dbReference type="InterPro" id="IPR000980">
    <property type="entry name" value="SH2"/>
</dbReference>
<dbReference type="PROSITE" id="PS50081">
    <property type="entry name" value="ZF_DAG_PE_2"/>
    <property type="match status" value="1"/>
</dbReference>
<dbReference type="InterPro" id="IPR036872">
    <property type="entry name" value="CH_dom_sf"/>
</dbReference>
<dbReference type="CDD" id="cd20810">
    <property type="entry name" value="C1_VAV"/>
    <property type="match status" value="1"/>
</dbReference>
<dbReference type="SUPFAM" id="SSF50729">
    <property type="entry name" value="PH domain-like"/>
    <property type="match status" value="1"/>
</dbReference>
<feature type="domain" description="Phorbol-ester/DAG-type" evidence="8">
    <location>
        <begin position="559"/>
        <end position="608"/>
    </location>
</feature>
<dbReference type="SMART" id="SM00252">
    <property type="entry name" value="SH2"/>
    <property type="match status" value="1"/>
</dbReference>
<dbReference type="PROSITE" id="PS50021">
    <property type="entry name" value="CH"/>
    <property type="match status" value="1"/>
</dbReference>
<dbReference type="InterPro" id="IPR002219">
    <property type="entry name" value="PKC_DAG/PE"/>
</dbReference>
<evidence type="ECO:0000256" key="2">
    <source>
        <dbReference type="ARBA" id="ARBA00022737"/>
    </source>
</evidence>
<evidence type="ECO:0000259" key="7">
    <source>
        <dbReference type="PROSITE" id="PS50021"/>
    </source>
</evidence>
<dbReference type="PANTHER" id="PTHR45818:SF3">
    <property type="entry name" value="PROTEIN VAV"/>
    <property type="match status" value="1"/>
</dbReference>
<evidence type="ECO:0000256" key="4">
    <source>
        <dbReference type="PROSITE-ProRule" id="PRU00191"/>
    </source>
</evidence>
<dbReference type="InterPro" id="IPR035899">
    <property type="entry name" value="DBL_dom_sf"/>
</dbReference>
<sequence length="806" mass="93753">MATASFAENDTLLNNQMGQVSIYSQEPNDELWRECAEWLIRWEVLPGNHRANGPSACIADLANILRDGVLLCKLLNRIDPGCIDMKDVNLKPTLAQFLCLRNINLFLKSCEKHFCLRQSDLFDETMLFDLSNFHKVLCTLSKLSLCSKTLKSKIPGFTAQRLRREEEVIYQSLRSVDIPLRTETNYAQPSWLQFRIPCPQSGEDWEEDVYGDLCYVTLASALPEHPQPTEKRDFVIKELLETEKNYVDVLEKLRKNFIMPLANQMRSDHHSCIFYKLKELKEVHTEFLDDLLRVRNNPTVRISNIFMRFREKFLIYGGYCANLTKATTILQELCDTDEIFNQIIIKYEKEDNNGRFKLRDVLSVPMQRILKYHLLLDKLIEHTSESHEEYNDLKRAKEAMRDVAGYINEVARDSEHLDVINNLQETITEWDLMPTRKLSDFGRLVIDVSLRIKAHDDQKTRNRYVFIFDKCILICKQLKCNQFAYRELLNIADYHVEEIHNRAVLNKEARAFFQFLLVKDGNKNAYTICLRTVELKQKVMKSINDCLDNLKPKALKHTTHNFELYTSTQPNQCFFCSKYLKGLISQGYKCSTCGMSVHKGCIQKSGKCGQTLRASAGASTGNGLNSNDPLRDKLWFVGEMDRNNASTKLEKRENGTFMVRIRPASDDDNDKYALSLKTDTVKHMKICCRHEQSGDAKKYYLSQSKFFNSIEELVLNYQNYSLKENFVKLDENTKLLWPFRQLKATIIRNYDAKDRYQVSVREDNSVIVVGKEGYREGFWKIRIIPSETGFVPHNVLRVDGEVRFDC</sequence>
<dbReference type="SUPFAM" id="SSF55550">
    <property type="entry name" value="SH2 domain"/>
    <property type="match status" value="1"/>
</dbReference>
<dbReference type="AlphaFoldDB" id="A0A9N9THA4"/>
<dbReference type="CDD" id="cd01223">
    <property type="entry name" value="PH_Vav"/>
    <property type="match status" value="1"/>
</dbReference>
<feature type="domain" description="DH" evidence="6">
    <location>
        <begin position="231"/>
        <end position="410"/>
    </location>
</feature>
<dbReference type="InterPro" id="IPR037832">
    <property type="entry name" value="PH_Vav"/>
</dbReference>
<evidence type="ECO:0000313" key="9">
    <source>
        <dbReference type="EMBL" id="CAG9856236.1"/>
    </source>
</evidence>
<dbReference type="Pfam" id="PF00017">
    <property type="entry name" value="SH2"/>
    <property type="match status" value="1"/>
</dbReference>
<dbReference type="OrthoDB" id="5340910at2759"/>
<dbReference type="SMART" id="SM00109">
    <property type="entry name" value="C1"/>
    <property type="match status" value="1"/>
</dbReference>
<dbReference type="EMBL" id="OU900105">
    <property type="protein sequence ID" value="CAG9856236.1"/>
    <property type="molecule type" value="Genomic_DNA"/>
</dbReference>
<dbReference type="CDD" id="cd21201">
    <property type="entry name" value="CH_VAV"/>
    <property type="match status" value="1"/>
</dbReference>
<dbReference type="SMART" id="SM00325">
    <property type="entry name" value="RhoGEF"/>
    <property type="match status" value="1"/>
</dbReference>
<dbReference type="Gene3D" id="3.30.60.20">
    <property type="match status" value="1"/>
</dbReference>
<evidence type="ECO:0008006" key="11">
    <source>
        <dbReference type="Google" id="ProtNLM"/>
    </source>
</evidence>
<evidence type="ECO:0000256" key="1">
    <source>
        <dbReference type="ARBA" id="ARBA00022553"/>
    </source>
</evidence>
<name>A0A9N9THA4_PHYSR</name>
<gene>
    <name evidence="9" type="ORF">PHYEVI_LOCUS2662</name>
</gene>
<dbReference type="PROSITE" id="PS50010">
    <property type="entry name" value="DH_2"/>
    <property type="match status" value="1"/>
</dbReference>
<feature type="domain" description="SH2" evidence="5">
    <location>
        <begin position="635"/>
        <end position="739"/>
    </location>
</feature>
<dbReference type="GO" id="GO:0005085">
    <property type="term" value="F:guanyl-nucleotide exchange factor activity"/>
    <property type="evidence" value="ECO:0007669"/>
    <property type="project" value="InterPro"/>
</dbReference>
<reference evidence="9" key="1">
    <citation type="submission" date="2022-01" db="EMBL/GenBank/DDBJ databases">
        <authorList>
            <person name="King R."/>
        </authorList>
    </citation>
    <scope>NUCLEOTIDE SEQUENCE</scope>
</reference>
<keyword evidence="2" id="KW-0677">Repeat</keyword>
<dbReference type="Pfam" id="PF00307">
    <property type="entry name" value="CH"/>
    <property type="match status" value="1"/>
</dbReference>
<dbReference type="Gene3D" id="1.10.418.10">
    <property type="entry name" value="Calponin-like domain"/>
    <property type="match status" value="1"/>
</dbReference>
<dbReference type="InterPro" id="IPR055251">
    <property type="entry name" value="SOS1_NGEF_PH"/>
</dbReference>
<dbReference type="SMART" id="SM00033">
    <property type="entry name" value="CH"/>
    <property type="match status" value="1"/>
</dbReference>
<dbReference type="InterPro" id="IPR011993">
    <property type="entry name" value="PH-like_dom_sf"/>
</dbReference>
<dbReference type="Gene3D" id="1.20.900.10">
    <property type="entry name" value="Dbl homology (DH) domain"/>
    <property type="match status" value="1"/>
</dbReference>
<proteinExistence type="predicted"/>
<dbReference type="GO" id="GO:0016477">
    <property type="term" value="P:cell migration"/>
    <property type="evidence" value="ECO:0007669"/>
    <property type="project" value="TreeGrafter"/>
</dbReference>
<evidence type="ECO:0000256" key="3">
    <source>
        <dbReference type="ARBA" id="ARBA00022999"/>
    </source>
</evidence>
<dbReference type="InterPro" id="IPR036028">
    <property type="entry name" value="SH3-like_dom_sf"/>
</dbReference>
<keyword evidence="3 4" id="KW-0727">SH2 domain</keyword>
<dbReference type="SUPFAM" id="SSF50044">
    <property type="entry name" value="SH3-domain"/>
    <property type="match status" value="1"/>
</dbReference>
<evidence type="ECO:0000313" key="10">
    <source>
        <dbReference type="Proteomes" id="UP001153712"/>
    </source>
</evidence>
<keyword evidence="10" id="KW-1185">Reference proteome</keyword>
<accession>A0A9N9THA4</accession>
<dbReference type="Gene3D" id="2.30.29.30">
    <property type="entry name" value="Pleckstrin-homology domain (PH domain)/Phosphotyrosine-binding domain (PTB)"/>
    <property type="match status" value="1"/>
</dbReference>
<dbReference type="Gene3D" id="3.30.505.10">
    <property type="entry name" value="SH2 domain"/>
    <property type="match status" value="1"/>
</dbReference>
<dbReference type="CDD" id="cd00160">
    <property type="entry name" value="RhoGEF"/>
    <property type="match status" value="1"/>
</dbReference>
<evidence type="ECO:0000259" key="6">
    <source>
        <dbReference type="PROSITE" id="PS50010"/>
    </source>
</evidence>
<dbReference type="PANTHER" id="PTHR45818">
    <property type="entry name" value="PROTEIN VAV"/>
    <property type="match status" value="1"/>
</dbReference>
<feature type="domain" description="Calponin-homology (CH)" evidence="7">
    <location>
        <begin position="29"/>
        <end position="148"/>
    </location>
</feature>
<dbReference type="Pfam" id="PF00130">
    <property type="entry name" value="C1_1"/>
    <property type="match status" value="1"/>
</dbReference>
<dbReference type="InterPro" id="IPR001715">
    <property type="entry name" value="CH_dom"/>
</dbReference>
<dbReference type="InterPro" id="IPR000219">
    <property type="entry name" value="DH_dom"/>
</dbReference>
<dbReference type="Proteomes" id="UP001153712">
    <property type="component" value="Chromosome 12"/>
</dbReference>
<dbReference type="PROSITE" id="PS50001">
    <property type="entry name" value="SH2"/>
    <property type="match status" value="1"/>
</dbReference>
<keyword evidence="1" id="KW-0597">Phosphoprotein</keyword>
<organism evidence="9 10">
    <name type="scientific">Phyllotreta striolata</name>
    <name type="common">Striped flea beetle</name>
    <name type="synonym">Crioceris striolata</name>
    <dbReference type="NCBI Taxonomy" id="444603"/>
    <lineage>
        <taxon>Eukaryota</taxon>
        <taxon>Metazoa</taxon>
        <taxon>Ecdysozoa</taxon>
        <taxon>Arthropoda</taxon>
        <taxon>Hexapoda</taxon>
        <taxon>Insecta</taxon>
        <taxon>Pterygota</taxon>
        <taxon>Neoptera</taxon>
        <taxon>Endopterygota</taxon>
        <taxon>Coleoptera</taxon>
        <taxon>Polyphaga</taxon>
        <taxon>Cucujiformia</taxon>
        <taxon>Chrysomeloidea</taxon>
        <taxon>Chrysomelidae</taxon>
        <taxon>Galerucinae</taxon>
        <taxon>Alticini</taxon>
        <taxon>Phyllotreta</taxon>
    </lineage>
</organism>
<dbReference type="InterPro" id="IPR036860">
    <property type="entry name" value="SH2_dom_sf"/>
</dbReference>